<organism evidence="5">
    <name type="scientific">marine sediment metagenome</name>
    <dbReference type="NCBI Taxonomy" id="412755"/>
    <lineage>
        <taxon>unclassified sequences</taxon>
        <taxon>metagenomes</taxon>
        <taxon>ecological metagenomes</taxon>
    </lineage>
</organism>
<sequence length="244" mass="26965">MKTLVVLPTFNEGENIAGILDRVLAHGLFDVMVVDDNSMDGTRETVRGYVARHENVHVIEREGKLGLGTAYVAGFLWGLKHGYDCLMEMDSDFSHNPDDMPNFVETVAAGADLAIGSRYLGGTISVVGWDFKRLLLSRFGNVYASTILGTTLSDMTSGFRAYSRRALEGIVLESVGSEGYAFQIEMAYYVWSAGLRIVELPIIFTERTRGSSKMSKSIVHEAIPLPWKLRMRSIFGSLPLNKGN</sequence>
<dbReference type="Pfam" id="PF00535">
    <property type="entry name" value="Glycos_transf_2"/>
    <property type="match status" value="1"/>
</dbReference>
<dbReference type="GO" id="GO:0004582">
    <property type="term" value="F:dolichyl-phosphate beta-D-mannosyltransferase activity"/>
    <property type="evidence" value="ECO:0007669"/>
    <property type="project" value="InterPro"/>
</dbReference>
<dbReference type="InterPro" id="IPR039528">
    <property type="entry name" value="DPM1-like"/>
</dbReference>
<evidence type="ECO:0000256" key="2">
    <source>
        <dbReference type="ARBA" id="ARBA00022676"/>
    </source>
</evidence>
<evidence type="ECO:0000313" key="5">
    <source>
        <dbReference type="EMBL" id="KKL61954.1"/>
    </source>
</evidence>
<reference evidence="5" key="1">
    <citation type="journal article" date="2015" name="Nature">
        <title>Complex archaea that bridge the gap between prokaryotes and eukaryotes.</title>
        <authorList>
            <person name="Spang A."/>
            <person name="Saw J.H."/>
            <person name="Jorgensen S.L."/>
            <person name="Zaremba-Niedzwiedzka K."/>
            <person name="Martijn J."/>
            <person name="Lind A.E."/>
            <person name="van Eijk R."/>
            <person name="Schleper C."/>
            <person name="Guy L."/>
            <person name="Ettema T.J."/>
        </authorList>
    </citation>
    <scope>NUCLEOTIDE SEQUENCE</scope>
</reference>
<accession>A0A0F9DK02</accession>
<dbReference type="InterPro" id="IPR001173">
    <property type="entry name" value="Glyco_trans_2-like"/>
</dbReference>
<dbReference type="FunFam" id="3.90.550.10:FF:000122">
    <property type="entry name" value="Dolichol-phosphate mannosyltransferase subunit 1"/>
    <property type="match status" value="1"/>
</dbReference>
<dbReference type="GO" id="GO:0009247">
    <property type="term" value="P:glycolipid biosynthetic process"/>
    <property type="evidence" value="ECO:0007669"/>
    <property type="project" value="TreeGrafter"/>
</dbReference>
<dbReference type="PANTHER" id="PTHR43398:SF1">
    <property type="entry name" value="DOLICHOL-PHOSPHATE MANNOSYLTRANSFERASE SUBUNIT 1"/>
    <property type="match status" value="1"/>
</dbReference>
<keyword evidence="2" id="KW-0328">Glycosyltransferase</keyword>
<dbReference type="SUPFAM" id="SSF53448">
    <property type="entry name" value="Nucleotide-diphospho-sugar transferases"/>
    <property type="match status" value="1"/>
</dbReference>
<name>A0A0F9DK02_9ZZZZ</name>
<comment type="caution">
    <text evidence="5">The sequence shown here is derived from an EMBL/GenBank/DDBJ whole genome shotgun (WGS) entry which is preliminary data.</text>
</comment>
<gene>
    <name evidence="5" type="ORF">LCGC14_2190070</name>
</gene>
<dbReference type="AlphaFoldDB" id="A0A0F9DK02"/>
<dbReference type="GO" id="GO:0016020">
    <property type="term" value="C:membrane"/>
    <property type="evidence" value="ECO:0007669"/>
    <property type="project" value="GOC"/>
</dbReference>
<evidence type="ECO:0000256" key="3">
    <source>
        <dbReference type="ARBA" id="ARBA00022679"/>
    </source>
</evidence>
<dbReference type="CDD" id="cd06442">
    <property type="entry name" value="DPM1_like"/>
    <property type="match status" value="1"/>
</dbReference>
<comment type="similarity">
    <text evidence="1">Belongs to the glycosyltransferase 2 family.</text>
</comment>
<proteinExistence type="inferred from homology"/>
<dbReference type="Gene3D" id="3.90.550.10">
    <property type="entry name" value="Spore Coat Polysaccharide Biosynthesis Protein SpsA, Chain A"/>
    <property type="match status" value="1"/>
</dbReference>
<dbReference type="EMBL" id="LAZR01028648">
    <property type="protein sequence ID" value="KKL61954.1"/>
    <property type="molecule type" value="Genomic_DNA"/>
</dbReference>
<keyword evidence="3" id="KW-0808">Transferase</keyword>
<evidence type="ECO:0000259" key="4">
    <source>
        <dbReference type="Pfam" id="PF00535"/>
    </source>
</evidence>
<dbReference type="PANTHER" id="PTHR43398">
    <property type="entry name" value="DOLICHOL-PHOSPHATE MANNOSYLTRANSFERASE SUBUNIT 1"/>
    <property type="match status" value="1"/>
</dbReference>
<evidence type="ECO:0000256" key="1">
    <source>
        <dbReference type="ARBA" id="ARBA00006739"/>
    </source>
</evidence>
<dbReference type="InterPro" id="IPR029044">
    <property type="entry name" value="Nucleotide-diphossugar_trans"/>
</dbReference>
<feature type="domain" description="Glycosyltransferase 2-like" evidence="4">
    <location>
        <begin position="5"/>
        <end position="168"/>
    </location>
</feature>
<protein>
    <recommendedName>
        <fullName evidence="4">Glycosyltransferase 2-like domain-containing protein</fullName>
    </recommendedName>
</protein>